<evidence type="ECO:0000256" key="3">
    <source>
        <dbReference type="ARBA" id="ARBA00023002"/>
    </source>
</evidence>
<organism evidence="5 6">
    <name type="scientific">Penicillium alfredii</name>
    <dbReference type="NCBI Taxonomy" id="1506179"/>
    <lineage>
        <taxon>Eukaryota</taxon>
        <taxon>Fungi</taxon>
        <taxon>Dikarya</taxon>
        <taxon>Ascomycota</taxon>
        <taxon>Pezizomycotina</taxon>
        <taxon>Eurotiomycetes</taxon>
        <taxon>Eurotiomycetidae</taxon>
        <taxon>Eurotiales</taxon>
        <taxon>Aspergillaceae</taxon>
        <taxon>Penicillium</taxon>
    </lineage>
</organism>
<dbReference type="GeneID" id="81392294"/>
<evidence type="ECO:0000256" key="2">
    <source>
        <dbReference type="ARBA" id="ARBA00022827"/>
    </source>
</evidence>
<dbReference type="Proteomes" id="UP001141434">
    <property type="component" value="Unassembled WGS sequence"/>
</dbReference>
<accession>A0A9W9KHD3</accession>
<dbReference type="InterPro" id="IPR050641">
    <property type="entry name" value="RIFMO-like"/>
</dbReference>
<dbReference type="OrthoDB" id="2096480at2759"/>
<evidence type="ECO:0000259" key="4">
    <source>
        <dbReference type="Pfam" id="PF01494"/>
    </source>
</evidence>
<dbReference type="PRINTS" id="PR00420">
    <property type="entry name" value="RNGMNOXGNASE"/>
</dbReference>
<reference evidence="5" key="2">
    <citation type="journal article" date="2023" name="IMA Fungus">
        <title>Comparative genomic study of the Penicillium genus elucidates a diverse pangenome and 15 lateral gene transfer events.</title>
        <authorList>
            <person name="Petersen C."/>
            <person name="Sorensen T."/>
            <person name="Nielsen M.R."/>
            <person name="Sondergaard T.E."/>
            <person name="Sorensen J.L."/>
            <person name="Fitzpatrick D.A."/>
            <person name="Frisvad J.C."/>
            <person name="Nielsen K.L."/>
        </authorList>
    </citation>
    <scope>NUCLEOTIDE SEQUENCE</scope>
    <source>
        <strain evidence="5">IBT 34128</strain>
    </source>
</reference>
<keyword evidence="1" id="KW-0285">Flavoprotein</keyword>
<keyword evidence="6" id="KW-1185">Reference proteome</keyword>
<dbReference type="Gene3D" id="3.40.30.120">
    <property type="match status" value="1"/>
</dbReference>
<name>A0A9W9KHD3_9EURO</name>
<keyword evidence="2" id="KW-0274">FAD</keyword>
<dbReference type="EMBL" id="JAPMSZ010000004">
    <property type="protein sequence ID" value="KAJ5105197.1"/>
    <property type="molecule type" value="Genomic_DNA"/>
</dbReference>
<dbReference type="RefSeq" id="XP_056514193.1">
    <property type="nucleotide sequence ID" value="XM_056653126.1"/>
</dbReference>
<dbReference type="InterPro" id="IPR036188">
    <property type="entry name" value="FAD/NAD-bd_sf"/>
</dbReference>
<protein>
    <recommendedName>
        <fullName evidence="4">FAD-binding domain-containing protein</fullName>
    </recommendedName>
</protein>
<proteinExistence type="predicted"/>
<dbReference type="Pfam" id="PF21274">
    <property type="entry name" value="Rng_hyd_C"/>
    <property type="match status" value="1"/>
</dbReference>
<sequence length="610" mass="68413">MTTEETPVIIVGAGPVGMVLAYQLDRLQIPCFIAEQNLETTRWPKMDLTNCRSMELLRYLGLADDYRVQPDAVNEDVGFDTGFVTQINPKGRLLSSWRLPSARQQRAYIHANNDGSQPAEAEQRCSQIIFEAWLKKIVVAKPHISSRFGWRYLSHREDATGVVAKFADLDGQHHTVRGRYLVGCDGGGSRVRRTAEINMLGGPMPMQFHLVHFKSRELANNLPFGRFWHMFPINGGFLIDQDDDDTFTAHFPVHLLGPDKVEPQEVVYRALGGAGQPHRFKIDEILVDSEWTPNFSVAEQYNTDSLKVFLAGDAAHRNPPHGGYGMNSGVVDAVDLGWRLSAVIKGYGGDLLLRTYSQERRPIMVRALVRAHRHLVEHIKLAQIYEHDPGLLEAATPQGDALREKVHAFLQESGPETLDRGIELDLRLYHSPVVWQDGSPEPHWETGRYVPSTRPGSRAPHVFLKDGTTSIYDLFGAEFTLIHFVERSTTTNTNDNNVSDIFATTAESRQIPLKHIHVLDEPHAHRIWERDLVLVRPDTHVAWRGNAADVARLTADELHRIWDVLTGHVASAGAEASSPVHVANEEAFKKIVVEFLGGGELQGSELRTRL</sequence>
<dbReference type="AlphaFoldDB" id="A0A9W9KHD3"/>
<dbReference type="PANTHER" id="PTHR43004:SF21">
    <property type="entry name" value="FAD-BINDING DOMAIN-CONTAINING PROTEIN-RELATED"/>
    <property type="match status" value="1"/>
</dbReference>
<evidence type="ECO:0000313" key="5">
    <source>
        <dbReference type="EMBL" id="KAJ5105197.1"/>
    </source>
</evidence>
<dbReference type="Pfam" id="PF01494">
    <property type="entry name" value="FAD_binding_3"/>
    <property type="match status" value="1"/>
</dbReference>
<dbReference type="GO" id="GO:0016709">
    <property type="term" value="F:oxidoreductase activity, acting on paired donors, with incorporation or reduction of molecular oxygen, NAD(P)H as one donor, and incorporation of one atom of oxygen"/>
    <property type="evidence" value="ECO:0007669"/>
    <property type="project" value="UniProtKB-ARBA"/>
</dbReference>
<dbReference type="PANTHER" id="PTHR43004">
    <property type="entry name" value="TRK SYSTEM POTASSIUM UPTAKE PROTEIN"/>
    <property type="match status" value="1"/>
</dbReference>
<feature type="domain" description="FAD-binding" evidence="4">
    <location>
        <begin position="5"/>
        <end position="368"/>
    </location>
</feature>
<evidence type="ECO:0000256" key="1">
    <source>
        <dbReference type="ARBA" id="ARBA00022630"/>
    </source>
</evidence>
<evidence type="ECO:0000313" key="6">
    <source>
        <dbReference type="Proteomes" id="UP001141434"/>
    </source>
</evidence>
<keyword evidence="3" id="KW-0560">Oxidoreductase</keyword>
<dbReference type="GO" id="GO:0071949">
    <property type="term" value="F:FAD binding"/>
    <property type="evidence" value="ECO:0007669"/>
    <property type="project" value="InterPro"/>
</dbReference>
<gene>
    <name evidence="5" type="ORF">NUU61_002544</name>
</gene>
<dbReference type="Gene3D" id="3.50.50.60">
    <property type="entry name" value="FAD/NAD(P)-binding domain"/>
    <property type="match status" value="1"/>
</dbReference>
<dbReference type="Gene3D" id="3.30.9.10">
    <property type="entry name" value="D-Amino Acid Oxidase, subunit A, domain 2"/>
    <property type="match status" value="1"/>
</dbReference>
<reference evidence="5" key="1">
    <citation type="submission" date="2022-11" db="EMBL/GenBank/DDBJ databases">
        <authorList>
            <person name="Petersen C."/>
        </authorList>
    </citation>
    <scope>NUCLEOTIDE SEQUENCE</scope>
    <source>
        <strain evidence="5">IBT 34128</strain>
    </source>
</reference>
<dbReference type="InterPro" id="IPR002938">
    <property type="entry name" value="FAD-bd"/>
</dbReference>
<dbReference type="SUPFAM" id="SSF51905">
    <property type="entry name" value="FAD/NAD(P)-binding domain"/>
    <property type="match status" value="1"/>
</dbReference>
<comment type="caution">
    <text evidence="5">The sequence shown here is derived from an EMBL/GenBank/DDBJ whole genome shotgun (WGS) entry which is preliminary data.</text>
</comment>